<dbReference type="EMBL" id="ACNN01000005">
    <property type="protein sequence ID" value="EEN83677.1"/>
    <property type="molecule type" value="Genomic_DNA"/>
</dbReference>
<gene>
    <name evidence="1" type="ORF">POREN0001_1237</name>
</gene>
<organism evidence="1 2">
    <name type="scientific">Porphyromonas endodontalis (strain ATCC 35406 / DSM 24491 / JCM 8526 / CCUG 16442 / BCRC 14492 / NCTC 13058 / HG 370)</name>
    <name type="common">Bacteroides endodontalis</name>
    <dbReference type="NCBI Taxonomy" id="553175"/>
    <lineage>
        <taxon>Bacteria</taxon>
        <taxon>Pseudomonadati</taxon>
        <taxon>Bacteroidota</taxon>
        <taxon>Bacteroidia</taxon>
        <taxon>Bacteroidales</taxon>
        <taxon>Porphyromonadaceae</taxon>
        <taxon>Porphyromonas</taxon>
    </lineage>
</organism>
<evidence type="ECO:0000313" key="2">
    <source>
        <dbReference type="Proteomes" id="UP000004295"/>
    </source>
</evidence>
<comment type="caution">
    <text evidence="1">The sequence shown here is derived from an EMBL/GenBank/DDBJ whole genome shotgun (WGS) entry which is preliminary data.</text>
</comment>
<protein>
    <submittedName>
        <fullName evidence="1">Uncharacterized protein</fullName>
    </submittedName>
</protein>
<dbReference type="AlphaFoldDB" id="C3J7Z4"/>
<accession>C3J7Z4</accession>
<reference evidence="1 2" key="1">
    <citation type="submission" date="2009-04" db="EMBL/GenBank/DDBJ databases">
        <authorList>
            <person name="Sebastian Y."/>
            <person name="Madupu R."/>
            <person name="Durkin A.S."/>
            <person name="Torralba M."/>
            <person name="Methe B."/>
            <person name="Sutton G.G."/>
            <person name="Strausberg R.L."/>
            <person name="Nelson K.E."/>
        </authorList>
    </citation>
    <scope>NUCLEOTIDE SEQUENCE [LARGE SCALE GENOMIC DNA]</scope>
    <source>
        <strain evidence="2">ATCC 35406 / BCRC 14492 / JCM 8526 / NCTC 13058 / HG 370</strain>
    </source>
</reference>
<evidence type="ECO:0000313" key="1">
    <source>
        <dbReference type="EMBL" id="EEN83677.1"/>
    </source>
</evidence>
<keyword evidence="2" id="KW-1185">Reference proteome</keyword>
<name>C3J7Z4_POREA</name>
<dbReference type="Proteomes" id="UP000004295">
    <property type="component" value="Unassembled WGS sequence"/>
</dbReference>
<proteinExistence type="predicted"/>
<sequence length="76" mass="8640">MRPVKVAKHLDKDGSEIEVLYFKTLMNEWDKSAAHIYANQRLVFRNGRLIAVEQGEEQIVYKHISNNGVGISVGVQ</sequence>